<reference evidence="1" key="1">
    <citation type="submission" date="2019-10" db="EMBL/GenBank/DDBJ databases">
        <authorList>
            <consortium name="DOE Joint Genome Institute"/>
            <person name="Kuo A."/>
            <person name="Miyauchi S."/>
            <person name="Kiss E."/>
            <person name="Drula E."/>
            <person name="Kohler A."/>
            <person name="Sanchez-Garcia M."/>
            <person name="Andreopoulos B."/>
            <person name="Barry K.W."/>
            <person name="Bonito G."/>
            <person name="Buee M."/>
            <person name="Carver A."/>
            <person name="Chen C."/>
            <person name="Cichocki N."/>
            <person name="Clum A."/>
            <person name="Culley D."/>
            <person name="Crous P.W."/>
            <person name="Fauchery L."/>
            <person name="Girlanda M."/>
            <person name="Hayes R."/>
            <person name="Keri Z."/>
            <person name="Labutti K."/>
            <person name="Lipzen A."/>
            <person name="Lombard V."/>
            <person name="Magnuson J."/>
            <person name="Maillard F."/>
            <person name="Morin E."/>
            <person name="Murat C."/>
            <person name="Nolan M."/>
            <person name="Ohm R."/>
            <person name="Pangilinan J."/>
            <person name="Pereira M."/>
            <person name="Perotto S."/>
            <person name="Peter M."/>
            <person name="Riley R."/>
            <person name="Sitrit Y."/>
            <person name="Stielow B."/>
            <person name="Szollosi G."/>
            <person name="Zifcakova L."/>
            <person name="Stursova M."/>
            <person name="Spatafora J.W."/>
            <person name="Tedersoo L."/>
            <person name="Vaario L.-M."/>
            <person name="Yamada A."/>
            <person name="Yan M."/>
            <person name="Wang P."/>
            <person name="Xu J."/>
            <person name="Bruns T."/>
            <person name="Baldrian P."/>
            <person name="Vilgalys R."/>
            <person name="Henrissat B."/>
            <person name="Grigoriev I.V."/>
            <person name="Hibbett D."/>
            <person name="Nagy L.G."/>
            <person name="Martin F.M."/>
        </authorList>
    </citation>
    <scope>NUCLEOTIDE SEQUENCE</scope>
    <source>
        <strain evidence="1">P2</strain>
    </source>
</reference>
<keyword evidence="2" id="KW-1185">Reference proteome</keyword>
<reference evidence="1" key="2">
    <citation type="journal article" date="2020" name="Nat. Commun.">
        <title>Large-scale genome sequencing of mycorrhizal fungi provides insights into the early evolution of symbiotic traits.</title>
        <authorList>
            <person name="Miyauchi S."/>
            <person name="Kiss E."/>
            <person name="Kuo A."/>
            <person name="Drula E."/>
            <person name="Kohler A."/>
            <person name="Sanchez-Garcia M."/>
            <person name="Morin E."/>
            <person name="Andreopoulos B."/>
            <person name="Barry K.W."/>
            <person name="Bonito G."/>
            <person name="Buee M."/>
            <person name="Carver A."/>
            <person name="Chen C."/>
            <person name="Cichocki N."/>
            <person name="Clum A."/>
            <person name="Culley D."/>
            <person name="Crous P.W."/>
            <person name="Fauchery L."/>
            <person name="Girlanda M."/>
            <person name="Hayes R.D."/>
            <person name="Keri Z."/>
            <person name="LaButti K."/>
            <person name="Lipzen A."/>
            <person name="Lombard V."/>
            <person name="Magnuson J."/>
            <person name="Maillard F."/>
            <person name="Murat C."/>
            <person name="Nolan M."/>
            <person name="Ohm R.A."/>
            <person name="Pangilinan J."/>
            <person name="Pereira M.F."/>
            <person name="Perotto S."/>
            <person name="Peter M."/>
            <person name="Pfister S."/>
            <person name="Riley R."/>
            <person name="Sitrit Y."/>
            <person name="Stielow J.B."/>
            <person name="Szollosi G."/>
            <person name="Zifcakova L."/>
            <person name="Stursova M."/>
            <person name="Spatafora J.W."/>
            <person name="Tedersoo L."/>
            <person name="Vaario L.M."/>
            <person name="Yamada A."/>
            <person name="Yan M."/>
            <person name="Wang P."/>
            <person name="Xu J."/>
            <person name="Bruns T."/>
            <person name="Baldrian P."/>
            <person name="Vilgalys R."/>
            <person name="Dunand C."/>
            <person name="Henrissat B."/>
            <person name="Grigoriev I.V."/>
            <person name="Hibbett D."/>
            <person name="Nagy L.G."/>
            <person name="Martin F.M."/>
        </authorList>
    </citation>
    <scope>NUCLEOTIDE SEQUENCE</scope>
    <source>
        <strain evidence="1">P2</strain>
    </source>
</reference>
<accession>A0ACB6ZC92</accession>
<organism evidence="1 2">
    <name type="scientific">Thelephora ganbajun</name>
    <name type="common">Ganba fungus</name>
    <dbReference type="NCBI Taxonomy" id="370292"/>
    <lineage>
        <taxon>Eukaryota</taxon>
        <taxon>Fungi</taxon>
        <taxon>Dikarya</taxon>
        <taxon>Basidiomycota</taxon>
        <taxon>Agaricomycotina</taxon>
        <taxon>Agaricomycetes</taxon>
        <taxon>Thelephorales</taxon>
        <taxon>Thelephoraceae</taxon>
        <taxon>Thelephora</taxon>
    </lineage>
</organism>
<protein>
    <submittedName>
        <fullName evidence="1">Uncharacterized protein</fullName>
    </submittedName>
</protein>
<sequence>MLSCLYLVMLDCACIPLCSNLLPQRALESTRVNFTCPRRPQPSNEKAATDFQPPGKHCFPFWLPPCPPVRIGRVIMTKWLITLQLSGQRRNANVRGRRCPQVCPRFCMRGPNDYASWTGIGEKVGHVRTKLSVFGLLSSSGSSMNQRCKSALFLRKSSGSGGRKTWLIAS</sequence>
<dbReference type="EMBL" id="MU118040">
    <property type="protein sequence ID" value="KAF9647137.1"/>
    <property type="molecule type" value="Genomic_DNA"/>
</dbReference>
<evidence type="ECO:0000313" key="1">
    <source>
        <dbReference type="EMBL" id="KAF9647137.1"/>
    </source>
</evidence>
<gene>
    <name evidence="1" type="ORF">BDM02DRAFT_2800239</name>
</gene>
<evidence type="ECO:0000313" key="2">
    <source>
        <dbReference type="Proteomes" id="UP000886501"/>
    </source>
</evidence>
<comment type="caution">
    <text evidence="1">The sequence shown here is derived from an EMBL/GenBank/DDBJ whole genome shotgun (WGS) entry which is preliminary data.</text>
</comment>
<name>A0ACB6ZC92_THEGA</name>
<dbReference type="Proteomes" id="UP000886501">
    <property type="component" value="Unassembled WGS sequence"/>
</dbReference>
<proteinExistence type="predicted"/>